<evidence type="ECO:0000313" key="2">
    <source>
        <dbReference type="Proteomes" id="UP000289738"/>
    </source>
</evidence>
<reference evidence="1 2" key="1">
    <citation type="submission" date="2019-01" db="EMBL/GenBank/DDBJ databases">
        <title>Sequencing of cultivated peanut Arachis hypogaea provides insights into genome evolution and oil improvement.</title>
        <authorList>
            <person name="Chen X."/>
        </authorList>
    </citation>
    <scope>NUCLEOTIDE SEQUENCE [LARGE SCALE GENOMIC DNA]</scope>
    <source>
        <strain evidence="2">cv. Fuhuasheng</strain>
        <tissue evidence="1">Leaves</tissue>
    </source>
</reference>
<dbReference type="EMBL" id="SDMP01000021">
    <property type="protein sequence ID" value="RYQ80562.1"/>
    <property type="molecule type" value="Genomic_DNA"/>
</dbReference>
<evidence type="ECO:0000313" key="1">
    <source>
        <dbReference type="EMBL" id="RYQ80562.1"/>
    </source>
</evidence>
<proteinExistence type="predicted"/>
<gene>
    <name evidence="1" type="ORF">Ahy_Scaffold1g106890</name>
</gene>
<accession>A0A444WT17</accession>
<sequence length="63" mass="7302">MPLLLLVGRLRPPWCQILLLHCSLGLLDPNVTTKKMFKRKRKKGLQMSIDMIFGVIIFLDFTC</sequence>
<dbReference type="AlphaFoldDB" id="A0A444WT17"/>
<dbReference type="Proteomes" id="UP000289738">
    <property type="component" value="Unassembled WGS sequence"/>
</dbReference>
<comment type="caution">
    <text evidence="1">The sequence shown here is derived from an EMBL/GenBank/DDBJ whole genome shotgun (WGS) entry which is preliminary data.</text>
</comment>
<name>A0A444WT17_ARAHY</name>
<organism evidence="1 2">
    <name type="scientific">Arachis hypogaea</name>
    <name type="common">Peanut</name>
    <dbReference type="NCBI Taxonomy" id="3818"/>
    <lineage>
        <taxon>Eukaryota</taxon>
        <taxon>Viridiplantae</taxon>
        <taxon>Streptophyta</taxon>
        <taxon>Embryophyta</taxon>
        <taxon>Tracheophyta</taxon>
        <taxon>Spermatophyta</taxon>
        <taxon>Magnoliopsida</taxon>
        <taxon>eudicotyledons</taxon>
        <taxon>Gunneridae</taxon>
        <taxon>Pentapetalae</taxon>
        <taxon>rosids</taxon>
        <taxon>fabids</taxon>
        <taxon>Fabales</taxon>
        <taxon>Fabaceae</taxon>
        <taxon>Papilionoideae</taxon>
        <taxon>50 kb inversion clade</taxon>
        <taxon>dalbergioids sensu lato</taxon>
        <taxon>Dalbergieae</taxon>
        <taxon>Pterocarpus clade</taxon>
        <taxon>Arachis</taxon>
    </lineage>
</organism>
<keyword evidence="2" id="KW-1185">Reference proteome</keyword>
<protein>
    <submittedName>
        <fullName evidence="1">Uncharacterized protein</fullName>
    </submittedName>
</protein>